<evidence type="ECO:0000313" key="6">
    <source>
        <dbReference type="WBParaSite" id="GPUH_0001905401-mRNA-1"/>
    </source>
</evidence>
<dbReference type="OrthoDB" id="5818577at2759"/>
<dbReference type="AlphaFoldDB" id="A0A183EDI8"/>
<gene>
    <name evidence="4" type="ORF">GPUH_LOCUS19030</name>
</gene>
<evidence type="ECO:0000313" key="5">
    <source>
        <dbReference type="Proteomes" id="UP000271098"/>
    </source>
</evidence>
<evidence type="ECO:0000313" key="4">
    <source>
        <dbReference type="EMBL" id="VDN33001.1"/>
    </source>
</evidence>
<dbReference type="Gene3D" id="2.60.120.290">
    <property type="entry name" value="Spermadhesin, CUB domain"/>
    <property type="match status" value="1"/>
</dbReference>
<proteinExistence type="predicted"/>
<reference evidence="4 5" key="2">
    <citation type="submission" date="2018-11" db="EMBL/GenBank/DDBJ databases">
        <authorList>
            <consortium name="Pathogen Informatics"/>
        </authorList>
    </citation>
    <scope>NUCLEOTIDE SEQUENCE [LARGE SCALE GENOMIC DNA]</scope>
</reference>
<keyword evidence="1" id="KW-1015">Disulfide bond</keyword>
<name>A0A183EDI8_9BILA</name>
<evidence type="ECO:0000259" key="3">
    <source>
        <dbReference type="PROSITE" id="PS01180"/>
    </source>
</evidence>
<comment type="caution">
    <text evidence="2">Lacks conserved residue(s) required for the propagation of feature annotation.</text>
</comment>
<dbReference type="GO" id="GO:0005615">
    <property type="term" value="C:extracellular space"/>
    <property type="evidence" value="ECO:0007669"/>
    <property type="project" value="TreeGrafter"/>
</dbReference>
<dbReference type="PROSITE" id="PS01180">
    <property type="entry name" value="CUB"/>
    <property type="match status" value="1"/>
</dbReference>
<keyword evidence="5" id="KW-1185">Reference proteome</keyword>
<dbReference type="SUPFAM" id="SSF49854">
    <property type="entry name" value="Spermadhesin, CUB domain"/>
    <property type="match status" value="1"/>
</dbReference>
<dbReference type="SMART" id="SM00042">
    <property type="entry name" value="CUB"/>
    <property type="match status" value="1"/>
</dbReference>
<evidence type="ECO:0000256" key="1">
    <source>
        <dbReference type="ARBA" id="ARBA00023157"/>
    </source>
</evidence>
<dbReference type="InterPro" id="IPR035914">
    <property type="entry name" value="Sperma_CUB_dom_sf"/>
</dbReference>
<dbReference type="WBParaSite" id="GPUH_0001905401-mRNA-1">
    <property type="protein sequence ID" value="GPUH_0001905401-mRNA-1"/>
    <property type="gene ID" value="GPUH_0001905401"/>
</dbReference>
<organism evidence="6">
    <name type="scientific">Gongylonema pulchrum</name>
    <dbReference type="NCBI Taxonomy" id="637853"/>
    <lineage>
        <taxon>Eukaryota</taxon>
        <taxon>Metazoa</taxon>
        <taxon>Ecdysozoa</taxon>
        <taxon>Nematoda</taxon>
        <taxon>Chromadorea</taxon>
        <taxon>Rhabditida</taxon>
        <taxon>Spirurina</taxon>
        <taxon>Spiruromorpha</taxon>
        <taxon>Spiruroidea</taxon>
        <taxon>Gongylonematidae</taxon>
        <taxon>Gongylonema</taxon>
    </lineage>
</organism>
<dbReference type="PANTHER" id="PTHR24255:SF31">
    <property type="entry name" value="CUBILIN-LIKE PROTEIN"/>
    <property type="match status" value="1"/>
</dbReference>
<reference evidence="6" key="1">
    <citation type="submission" date="2016-06" db="UniProtKB">
        <authorList>
            <consortium name="WormBaseParasite"/>
        </authorList>
    </citation>
    <scope>IDENTIFICATION</scope>
</reference>
<dbReference type="PANTHER" id="PTHR24255">
    <property type="entry name" value="COMPLEMENT COMPONENT 1, S SUBCOMPONENT-RELATED"/>
    <property type="match status" value="1"/>
</dbReference>
<dbReference type="CDD" id="cd00041">
    <property type="entry name" value="CUB"/>
    <property type="match status" value="1"/>
</dbReference>
<evidence type="ECO:0000256" key="2">
    <source>
        <dbReference type="PROSITE-ProRule" id="PRU00059"/>
    </source>
</evidence>
<dbReference type="Proteomes" id="UP000271098">
    <property type="component" value="Unassembled WGS sequence"/>
</dbReference>
<dbReference type="Pfam" id="PF00431">
    <property type="entry name" value="CUB"/>
    <property type="match status" value="1"/>
</dbReference>
<dbReference type="GO" id="GO:0004252">
    <property type="term" value="F:serine-type endopeptidase activity"/>
    <property type="evidence" value="ECO:0007669"/>
    <property type="project" value="TreeGrafter"/>
</dbReference>
<accession>A0A183EDI8</accession>
<feature type="domain" description="CUB" evidence="3">
    <location>
        <begin position="16"/>
        <end position="135"/>
    </location>
</feature>
<dbReference type="EMBL" id="UYRT01087792">
    <property type="protein sequence ID" value="VDN33001.1"/>
    <property type="molecule type" value="Genomic_DNA"/>
</dbReference>
<protein>
    <submittedName>
        <fullName evidence="6">CUB domain-containing protein</fullName>
    </submittedName>
</protein>
<sequence length="177" mass="20041">MIGAWGMLCNVVFTACNRTVDAHHQMTGRLTSPNYPNPYDHNSSCTTTLTAAQGYYLFLVFKDFKLEKVRRSFHGRLSSPIREMQIIDSFGNRTERYCDYKLPPSFLSSGNSLQIYFKSDSTMAPGGYDVYYYAVQPSYVETSTLYDFGAISELQGAITNVGYPGYKNRQRMSSCVL</sequence>
<dbReference type="InterPro" id="IPR000859">
    <property type="entry name" value="CUB_dom"/>
</dbReference>